<organism evidence="1">
    <name type="scientific">Arundo donax</name>
    <name type="common">Giant reed</name>
    <name type="synonym">Donax arundinaceus</name>
    <dbReference type="NCBI Taxonomy" id="35708"/>
    <lineage>
        <taxon>Eukaryota</taxon>
        <taxon>Viridiplantae</taxon>
        <taxon>Streptophyta</taxon>
        <taxon>Embryophyta</taxon>
        <taxon>Tracheophyta</taxon>
        <taxon>Spermatophyta</taxon>
        <taxon>Magnoliopsida</taxon>
        <taxon>Liliopsida</taxon>
        <taxon>Poales</taxon>
        <taxon>Poaceae</taxon>
        <taxon>PACMAD clade</taxon>
        <taxon>Arundinoideae</taxon>
        <taxon>Arundineae</taxon>
        <taxon>Arundo</taxon>
    </lineage>
</organism>
<accession>A0A0A9BSS7</accession>
<dbReference type="AlphaFoldDB" id="A0A0A9BSS7"/>
<sequence length="25" mass="3111">MWKFRLWGLLVLSRRIETCSVTCRR</sequence>
<name>A0A0A9BSS7_ARUDO</name>
<proteinExistence type="predicted"/>
<evidence type="ECO:0000313" key="1">
    <source>
        <dbReference type="EMBL" id="JAD65253.1"/>
    </source>
</evidence>
<protein>
    <submittedName>
        <fullName evidence="1">Uncharacterized protein</fullName>
    </submittedName>
</protein>
<reference evidence="1" key="2">
    <citation type="journal article" date="2015" name="Data Brief">
        <title>Shoot transcriptome of the giant reed, Arundo donax.</title>
        <authorList>
            <person name="Barrero R.A."/>
            <person name="Guerrero F.D."/>
            <person name="Moolhuijzen P."/>
            <person name="Goolsby J.A."/>
            <person name="Tidwell J."/>
            <person name="Bellgard S.E."/>
            <person name="Bellgard M.I."/>
        </authorList>
    </citation>
    <scope>NUCLEOTIDE SEQUENCE</scope>
    <source>
        <tissue evidence="1">Shoot tissue taken approximately 20 cm above the soil surface</tissue>
    </source>
</reference>
<dbReference type="EMBL" id="GBRH01232642">
    <property type="protein sequence ID" value="JAD65253.1"/>
    <property type="molecule type" value="Transcribed_RNA"/>
</dbReference>
<reference evidence="1" key="1">
    <citation type="submission" date="2014-09" db="EMBL/GenBank/DDBJ databases">
        <authorList>
            <person name="Magalhaes I.L.F."/>
            <person name="Oliveira U."/>
            <person name="Santos F.R."/>
            <person name="Vidigal T.H.D.A."/>
            <person name="Brescovit A.D."/>
            <person name="Santos A.J."/>
        </authorList>
    </citation>
    <scope>NUCLEOTIDE SEQUENCE</scope>
    <source>
        <tissue evidence="1">Shoot tissue taken approximately 20 cm above the soil surface</tissue>
    </source>
</reference>